<evidence type="ECO:0000313" key="3">
    <source>
        <dbReference type="Proteomes" id="UP000183924"/>
    </source>
</evidence>
<feature type="transmembrane region" description="Helical" evidence="1">
    <location>
        <begin position="483"/>
        <end position="503"/>
    </location>
</feature>
<dbReference type="RefSeq" id="WP_071662859.1">
    <property type="nucleotide sequence ID" value="NZ_LUKY01000033.1"/>
</dbReference>
<feature type="transmembrane region" description="Helical" evidence="1">
    <location>
        <begin position="223"/>
        <end position="243"/>
    </location>
</feature>
<feature type="transmembrane region" description="Helical" evidence="1">
    <location>
        <begin position="43"/>
        <end position="63"/>
    </location>
</feature>
<feature type="transmembrane region" description="Helical" evidence="1">
    <location>
        <begin position="179"/>
        <end position="203"/>
    </location>
</feature>
<evidence type="ECO:0000256" key="1">
    <source>
        <dbReference type="SAM" id="Phobius"/>
    </source>
</evidence>
<feature type="transmembrane region" description="Helical" evidence="1">
    <location>
        <begin position="12"/>
        <end position="37"/>
    </location>
</feature>
<gene>
    <name evidence="2" type="ORF">A1D18_05895</name>
</gene>
<dbReference type="AlphaFoldDB" id="A0A1J8NGC5"/>
<feature type="transmembrane region" description="Helical" evidence="1">
    <location>
        <begin position="404"/>
        <end position="427"/>
    </location>
</feature>
<feature type="transmembrane region" description="Helical" evidence="1">
    <location>
        <begin position="524"/>
        <end position="543"/>
    </location>
</feature>
<organism evidence="2 3">
    <name type="scientific">Candidatus Rickettsiella isopodorum</name>
    <dbReference type="NCBI Taxonomy" id="1225476"/>
    <lineage>
        <taxon>Bacteria</taxon>
        <taxon>Pseudomonadati</taxon>
        <taxon>Pseudomonadota</taxon>
        <taxon>Gammaproteobacteria</taxon>
        <taxon>Legionellales</taxon>
        <taxon>Coxiellaceae</taxon>
        <taxon>Rickettsiella</taxon>
    </lineage>
</organism>
<keyword evidence="1" id="KW-0812">Transmembrane</keyword>
<reference evidence="2 3" key="1">
    <citation type="submission" date="2016-03" db="EMBL/GenBank/DDBJ databases">
        <title>Comparative genomics of Rickettsiella.</title>
        <authorList>
            <person name="Chandler C."/>
            <person name="Wang Y."/>
        </authorList>
    </citation>
    <scope>NUCLEOTIDE SEQUENCE [LARGE SCALE GENOMIC DNA]</scope>
    <source>
        <strain evidence="2 3">RCFS May 2013</strain>
    </source>
</reference>
<evidence type="ECO:0000313" key="2">
    <source>
        <dbReference type="EMBL" id="OIZ94369.1"/>
    </source>
</evidence>
<keyword evidence="3" id="KW-1185">Reference proteome</keyword>
<name>A0A1J8NGC5_9COXI</name>
<proteinExistence type="predicted"/>
<sequence>MRLKKTKALRYVVATFLTMGTILSVGFLSFSGLWIIYPYIIPAILAFFLSGAIEGKVFGISIFKGLARLKLLTSNAQKHLLFSELNKFLSKKDEIEIASQCTFLQDYWNQRKKYKALKNNPSANEEDIKEAKKRLEELKNYFYQQINISNDANNENHYISQVIKDVSLIELKSAKRSVWFLRFFWIISILVGIVSGFVTAFAVQEAITVGLALSLSVTTISAIVWPVAIFAAIGATFLLYYAITDIVKNDAIEKAFSKTLQLFKRKDIDNHKEPLGTYLLRLLSLSIVVVGITSLTVFATAASGGTCWIVMQNGIKLLAPKLPIFVAYCASAILIPINFVTDLIYGFSTTLQTIANCKSIFIAIFEGIKHPIKAFKSFYSNILSNLKKVKREETWVQFFNPFRILAKLIISPLQSLVFIGHLISIGFTTDRFLNVPPPLVAGVCAVSEGLQDLSFLTTEDDHHHTQQDHEGEDDHDHGNLLQLPLQVLLSPLLLSGGIFYWFCKKFGNNIGFFEALENTFELPLLNIVFFPLLLPSAFWNWTFKKAENNLTFFESIKKSFDIHAHEHNSPDQPETPKELSAKWREEERVDWILTTAEKRLNGVWIDKSNATEKQNKLKLLTSHREKLINYFKEKQQQQSTISFQEAMGMYFKENTSKESLGNGLIKFSNRTSKSKEFINNRLEKKQVENGHCNGNVPIRQDSVSTIFNNPRTIFFKGESKETTTSRSVSEAFCLVNAAAG</sequence>
<comment type="caution">
    <text evidence="2">The sequence shown here is derived from an EMBL/GenBank/DDBJ whole genome shotgun (WGS) entry which is preliminary data.</text>
</comment>
<keyword evidence="1" id="KW-1133">Transmembrane helix</keyword>
<keyword evidence="1" id="KW-0472">Membrane</keyword>
<protein>
    <submittedName>
        <fullName evidence="2">Uncharacterized protein</fullName>
    </submittedName>
</protein>
<dbReference type="EMBL" id="LUKY01000033">
    <property type="protein sequence ID" value="OIZ94369.1"/>
    <property type="molecule type" value="Genomic_DNA"/>
</dbReference>
<dbReference type="Proteomes" id="UP000183924">
    <property type="component" value="Unassembled WGS sequence"/>
</dbReference>
<dbReference type="OrthoDB" id="5648973at2"/>
<feature type="transmembrane region" description="Helical" evidence="1">
    <location>
        <begin position="278"/>
        <end position="302"/>
    </location>
</feature>
<accession>A0A1J8NGC5</accession>
<feature type="transmembrane region" description="Helical" evidence="1">
    <location>
        <begin position="322"/>
        <end position="345"/>
    </location>
</feature>